<keyword evidence="2" id="KW-0472">Membrane</keyword>
<gene>
    <name evidence="3" type="ordered locus">Jden_1966</name>
</gene>
<feature type="compositionally biased region" description="Polar residues" evidence="1">
    <location>
        <begin position="273"/>
        <end position="289"/>
    </location>
</feature>
<feature type="region of interest" description="Disordered" evidence="1">
    <location>
        <begin position="164"/>
        <end position="220"/>
    </location>
</feature>
<protein>
    <submittedName>
        <fullName evidence="3">Uncharacterized protein</fullName>
    </submittedName>
</protein>
<name>C7R0E1_JONDD</name>
<keyword evidence="4" id="KW-1185">Reference proteome</keyword>
<proteinExistence type="predicted"/>
<dbReference type="EMBL" id="CP001706">
    <property type="protein sequence ID" value="ACV09605.1"/>
    <property type="molecule type" value="Genomic_DNA"/>
</dbReference>
<feature type="compositionally biased region" description="Basic and acidic residues" evidence="1">
    <location>
        <begin position="166"/>
        <end position="191"/>
    </location>
</feature>
<feature type="region of interest" description="Disordered" evidence="1">
    <location>
        <begin position="232"/>
        <end position="314"/>
    </location>
</feature>
<evidence type="ECO:0000256" key="2">
    <source>
        <dbReference type="SAM" id="Phobius"/>
    </source>
</evidence>
<keyword evidence="2" id="KW-1133">Transmembrane helix</keyword>
<feature type="transmembrane region" description="Helical" evidence="2">
    <location>
        <begin position="140"/>
        <end position="157"/>
    </location>
</feature>
<dbReference type="AlphaFoldDB" id="C7R0E1"/>
<evidence type="ECO:0000313" key="3">
    <source>
        <dbReference type="EMBL" id="ACV09605.1"/>
    </source>
</evidence>
<sequence length="391" mass="41960">MSLVESASVIVIVLMVGLWAAYLAPHAMRRRLAARDTRIEDRYSQDLRILAVVNDTARHTTGGSPSGDVPSHSMSRAIHARSALELEGAGMGSPTPVDPARTAMLARRAAAARRRGVLVAVLLSVTVFTAVLGSVSPVPWWVALIPASLCVTVMVLGRRAVVAQQRADRAWERRNRERSRPTGQTRRREQTPTEAKLAARSAQHNSARRHSHEDVSTSVLSPTEVAYVASTHRTGTPVSADVRPSRSATSPAHAGSAPMHEDQGAAVAHRSSEQLSQHQHHATNATDQPADSDGPKRDNAQQGTPWQAVPVPPPVYTMKAAAPTWEPPSITQELQALTAARLAAIAADSANEIDPDEAAVREAHVVAVHDDERPDSLGVDLNSILARRRAV</sequence>
<dbReference type="KEGG" id="jde:Jden_1966"/>
<feature type="transmembrane region" description="Helical" evidence="2">
    <location>
        <begin position="6"/>
        <end position="25"/>
    </location>
</feature>
<dbReference type="Proteomes" id="UP000000628">
    <property type="component" value="Chromosome"/>
</dbReference>
<accession>C7R0E1</accession>
<organism evidence="3 4">
    <name type="scientific">Jonesia denitrificans (strain ATCC 14870 / DSM 20603 / BCRC 15368 / CIP 55.134 / JCM 11481 / NBRC 15587 / NCTC 10816 / Prevot 55134)</name>
    <name type="common">Listeria denitrificans</name>
    <dbReference type="NCBI Taxonomy" id="471856"/>
    <lineage>
        <taxon>Bacteria</taxon>
        <taxon>Bacillati</taxon>
        <taxon>Actinomycetota</taxon>
        <taxon>Actinomycetes</taxon>
        <taxon>Micrococcales</taxon>
        <taxon>Jonesiaceae</taxon>
        <taxon>Jonesia</taxon>
    </lineage>
</organism>
<dbReference type="HOGENOM" id="CLU_705332_0_0_11"/>
<evidence type="ECO:0000256" key="1">
    <source>
        <dbReference type="SAM" id="MobiDB-lite"/>
    </source>
</evidence>
<feature type="transmembrane region" description="Helical" evidence="2">
    <location>
        <begin position="116"/>
        <end position="134"/>
    </location>
</feature>
<reference evidence="3 4" key="1">
    <citation type="journal article" date="2009" name="Stand. Genomic Sci.">
        <title>Complete genome sequence of Jonesia denitrificans type strain (Prevot 55134).</title>
        <authorList>
            <person name="Pukall R."/>
            <person name="Gehrich-Schroter G."/>
            <person name="Lapidus A."/>
            <person name="Nolan M."/>
            <person name="Glavina Del Rio T."/>
            <person name="Lucas S."/>
            <person name="Chen F."/>
            <person name="Tice H."/>
            <person name="Pitluck S."/>
            <person name="Cheng J.F."/>
            <person name="Copeland A."/>
            <person name="Saunders E."/>
            <person name="Brettin T."/>
            <person name="Detter J.C."/>
            <person name="Bruce D."/>
            <person name="Goodwin L."/>
            <person name="Pati A."/>
            <person name="Ivanova N."/>
            <person name="Mavromatis K."/>
            <person name="Ovchinnikova G."/>
            <person name="Chen A."/>
            <person name="Palaniappan K."/>
            <person name="Land M."/>
            <person name="Hauser L."/>
            <person name="Chang Y.J."/>
            <person name="Jeffries C.D."/>
            <person name="Chain P."/>
            <person name="Goker M."/>
            <person name="Bristow J."/>
            <person name="Eisen J.A."/>
            <person name="Markowitz V."/>
            <person name="Hugenholtz P."/>
            <person name="Kyrpides N.C."/>
            <person name="Klenk H.P."/>
            <person name="Han C."/>
        </authorList>
    </citation>
    <scope>NUCLEOTIDE SEQUENCE [LARGE SCALE GENOMIC DNA]</scope>
    <source>
        <strain evidence="4">ATCC 14870 / DSM 20603 / BCRC 15368 / CIP 55.134 / JCM 11481 / NBRC 15587 / NCTC 10816 / Prevot 55134</strain>
    </source>
</reference>
<dbReference type="STRING" id="471856.Jden_1966"/>
<evidence type="ECO:0000313" key="4">
    <source>
        <dbReference type="Proteomes" id="UP000000628"/>
    </source>
</evidence>
<keyword evidence="2" id="KW-0812">Transmembrane</keyword>